<dbReference type="PROSITE" id="PS50889">
    <property type="entry name" value="S4"/>
    <property type="match status" value="1"/>
</dbReference>
<dbReference type="InterPro" id="IPR048443">
    <property type="entry name" value="RqcP2_N"/>
</dbReference>
<dbReference type="Pfam" id="PF01479">
    <property type="entry name" value="S4"/>
    <property type="match status" value="1"/>
</dbReference>
<dbReference type="Proteomes" id="UP000030403">
    <property type="component" value="Unassembled WGS sequence"/>
</dbReference>
<proteinExistence type="predicted"/>
<dbReference type="Gene3D" id="3.30.70.330">
    <property type="match status" value="1"/>
</dbReference>
<dbReference type="STRING" id="1385511.GCA_000425225_00964"/>
<dbReference type="Gene3D" id="3.10.290.10">
    <property type="entry name" value="RNA-binding S4 domain"/>
    <property type="match status" value="1"/>
</dbReference>
<dbReference type="eggNOG" id="COG2302">
    <property type="taxonomic scope" value="Bacteria"/>
</dbReference>
<dbReference type="OrthoDB" id="9812787at2"/>
<dbReference type="Pfam" id="PF17774">
    <property type="entry name" value="YlmH_RBD"/>
    <property type="match status" value="1"/>
</dbReference>
<protein>
    <submittedName>
        <fullName evidence="3">RNA-binding protein S4</fullName>
    </submittedName>
</protein>
<dbReference type="Pfam" id="PF21278">
    <property type="entry name" value="YlmH_1st"/>
    <property type="match status" value="1"/>
</dbReference>
<dbReference type="SUPFAM" id="SSF55174">
    <property type="entry name" value="Alpha-L RNA-binding motif"/>
    <property type="match status" value="1"/>
</dbReference>
<evidence type="ECO:0000313" key="4">
    <source>
        <dbReference type="Proteomes" id="UP000030403"/>
    </source>
</evidence>
<dbReference type="EMBL" id="AVPF01000075">
    <property type="protein sequence ID" value="KGX83917.1"/>
    <property type="molecule type" value="Genomic_DNA"/>
</dbReference>
<dbReference type="InterPro" id="IPR002942">
    <property type="entry name" value="S4_RNA-bd"/>
</dbReference>
<organism evidence="3 4">
    <name type="scientific">Pontibacillus marinus BH030004 = DSM 16465</name>
    <dbReference type="NCBI Taxonomy" id="1385511"/>
    <lineage>
        <taxon>Bacteria</taxon>
        <taxon>Bacillati</taxon>
        <taxon>Bacillota</taxon>
        <taxon>Bacilli</taxon>
        <taxon>Bacillales</taxon>
        <taxon>Bacillaceae</taxon>
        <taxon>Pontibacillus</taxon>
    </lineage>
</organism>
<comment type="caution">
    <text evidence="3">The sequence shown here is derived from an EMBL/GenBank/DDBJ whole genome shotgun (WGS) entry which is preliminary data.</text>
</comment>
<reference evidence="3 4" key="1">
    <citation type="submission" date="2013-08" db="EMBL/GenBank/DDBJ databases">
        <authorList>
            <person name="Huang J."/>
            <person name="Wang G."/>
        </authorList>
    </citation>
    <scope>NUCLEOTIDE SEQUENCE [LARGE SCALE GENOMIC DNA]</scope>
    <source>
        <strain evidence="3 4">BH030004</strain>
    </source>
</reference>
<dbReference type="Gene3D" id="3.30.1370.160">
    <property type="match status" value="1"/>
</dbReference>
<gene>
    <name evidence="3" type="ORF">N783_20515</name>
</gene>
<dbReference type="InterPro" id="IPR036986">
    <property type="entry name" value="S4_RNA-bd_sf"/>
</dbReference>
<evidence type="ECO:0000256" key="1">
    <source>
        <dbReference type="PROSITE-ProRule" id="PRU00182"/>
    </source>
</evidence>
<dbReference type="PANTHER" id="PTHR13633">
    <property type="entry name" value="MITOCHONDRIAL TRANSCRIPTION RESCUE FACTOR 1"/>
    <property type="match status" value="1"/>
</dbReference>
<evidence type="ECO:0000313" key="3">
    <source>
        <dbReference type="EMBL" id="KGX83917.1"/>
    </source>
</evidence>
<accession>A0A0A5HJX6</accession>
<dbReference type="SMART" id="SM00363">
    <property type="entry name" value="S4"/>
    <property type="match status" value="1"/>
</dbReference>
<keyword evidence="1" id="KW-0694">RNA-binding</keyword>
<dbReference type="AlphaFoldDB" id="A0A0A5HJX6"/>
<evidence type="ECO:0000259" key="2">
    <source>
        <dbReference type="SMART" id="SM00363"/>
    </source>
</evidence>
<dbReference type="InterPro" id="IPR040591">
    <property type="entry name" value="RqcP2_RBD"/>
</dbReference>
<dbReference type="InterPro" id="IPR012677">
    <property type="entry name" value="Nucleotide-bd_a/b_plait_sf"/>
</dbReference>
<feature type="domain" description="RNA-binding S4" evidence="2">
    <location>
        <begin position="181"/>
        <end position="250"/>
    </location>
</feature>
<dbReference type="PANTHER" id="PTHR13633:SF3">
    <property type="entry name" value="MITOCHONDRIAL TRANSCRIPTION RESCUE FACTOR 1"/>
    <property type="match status" value="1"/>
</dbReference>
<name>A0A0A5HJX6_9BACI</name>
<keyword evidence="4" id="KW-1185">Reference proteome</keyword>
<dbReference type="CDD" id="cd00165">
    <property type="entry name" value="S4"/>
    <property type="match status" value="1"/>
</dbReference>
<dbReference type="GO" id="GO:0003723">
    <property type="term" value="F:RNA binding"/>
    <property type="evidence" value="ECO:0007669"/>
    <property type="project" value="UniProtKB-KW"/>
</dbReference>
<dbReference type="RefSeq" id="WP_027448212.1">
    <property type="nucleotide sequence ID" value="NZ_AVPF01000075.1"/>
</dbReference>
<sequence>MEIYQHFRKEEQPFIDQVLSWQEDVERMYQRKLTDFLDPRQQKIFRTIIGNHDDFLLRDYGGSSTAERKRMILAPYYEQIEEDDFQVTLLEAKYPSKFVTLEHKDVLGAFMSLGIKRSKLGDLIVTEDTIQILVASEIVTYVQMNLTGIKKAGVQFEEKPHVHLLESTEEWSESTGTVASLRLDIMLKEIYNLSRQKASLYIEKGLVKVNFQTVDQPAFLLEEGDMISVRGKGRSQLNSIEGKTKKDKWRIVTSQLK</sequence>